<proteinExistence type="predicted"/>
<organism evidence="2 3">
    <name type="scientific">Streptomyces ossamyceticus</name>
    <dbReference type="NCBI Taxonomy" id="249581"/>
    <lineage>
        <taxon>Bacteria</taxon>
        <taxon>Bacillati</taxon>
        <taxon>Actinomycetota</taxon>
        <taxon>Actinomycetes</taxon>
        <taxon>Kitasatosporales</taxon>
        <taxon>Streptomycetaceae</taxon>
        <taxon>Streptomyces</taxon>
    </lineage>
</organism>
<dbReference type="EMBL" id="JBEXPZ010000031">
    <property type="protein sequence ID" value="MET9847523.1"/>
    <property type="molecule type" value="Genomic_DNA"/>
</dbReference>
<evidence type="ECO:0000313" key="3">
    <source>
        <dbReference type="Proteomes" id="UP001550210"/>
    </source>
</evidence>
<sequence>MPKFDDEAPESIGNEVTRPAGDNLVQPRAEMVVVLAQQGMGRNEISRRTGIPWASVTRIAKANGITFDTSQTEVALRARIAQLKQAQAGIALGLHEDIAVARMLLRTARTHRDYAFASKAIGDLTQAAQRMTPEISEKESIEEVKDFLTDLRDGMRAVRDGFEAQYGVPFDSPEAAEIIKQEANQDES</sequence>
<evidence type="ECO:0000313" key="2">
    <source>
        <dbReference type="EMBL" id="MET9847523.1"/>
    </source>
</evidence>
<accession>A0ABV2V140</accession>
<feature type="region of interest" description="Disordered" evidence="1">
    <location>
        <begin position="1"/>
        <end position="21"/>
    </location>
</feature>
<reference evidence="2 3" key="1">
    <citation type="submission" date="2024-06" db="EMBL/GenBank/DDBJ databases">
        <title>The Natural Products Discovery Center: Release of the First 8490 Sequenced Strains for Exploring Actinobacteria Biosynthetic Diversity.</title>
        <authorList>
            <person name="Kalkreuter E."/>
            <person name="Kautsar S.A."/>
            <person name="Yang D."/>
            <person name="Bader C.D."/>
            <person name="Teijaro C.N."/>
            <person name="Fluegel L."/>
            <person name="Davis C.M."/>
            <person name="Simpson J.R."/>
            <person name="Lauterbach L."/>
            <person name="Steele A.D."/>
            <person name="Gui C."/>
            <person name="Meng S."/>
            <person name="Li G."/>
            <person name="Viehrig K."/>
            <person name="Ye F."/>
            <person name="Su P."/>
            <person name="Kiefer A.F."/>
            <person name="Nichols A."/>
            <person name="Cepeda A.J."/>
            <person name="Yan W."/>
            <person name="Fan B."/>
            <person name="Jiang Y."/>
            <person name="Adhikari A."/>
            <person name="Zheng C.-J."/>
            <person name="Schuster L."/>
            <person name="Cowan T.M."/>
            <person name="Smanski M.J."/>
            <person name="Chevrette M.G."/>
            <person name="De Carvalho L.P.S."/>
            <person name="Shen B."/>
        </authorList>
    </citation>
    <scope>NUCLEOTIDE SEQUENCE [LARGE SCALE GENOMIC DNA]</scope>
    <source>
        <strain evidence="2 3">NPDC006434</strain>
    </source>
</reference>
<evidence type="ECO:0008006" key="4">
    <source>
        <dbReference type="Google" id="ProtNLM"/>
    </source>
</evidence>
<evidence type="ECO:0000256" key="1">
    <source>
        <dbReference type="SAM" id="MobiDB-lite"/>
    </source>
</evidence>
<comment type="caution">
    <text evidence="2">The sequence shown here is derived from an EMBL/GenBank/DDBJ whole genome shotgun (WGS) entry which is preliminary data.</text>
</comment>
<dbReference type="RefSeq" id="WP_355398843.1">
    <property type="nucleotide sequence ID" value="NZ_JBEXPZ010000031.1"/>
</dbReference>
<dbReference type="Proteomes" id="UP001550210">
    <property type="component" value="Unassembled WGS sequence"/>
</dbReference>
<gene>
    <name evidence="2" type="ORF">ABZZ21_23835</name>
</gene>
<protein>
    <recommendedName>
        <fullName evidence="4">Homeodomain-like domain-containing protein</fullName>
    </recommendedName>
</protein>
<keyword evidence="3" id="KW-1185">Reference proteome</keyword>
<name>A0ABV2V140_9ACTN</name>